<dbReference type="OrthoDB" id="5335351at2759"/>
<dbReference type="EMBL" id="JAGPYM010000001">
    <property type="protein sequence ID" value="KAH6900381.1"/>
    <property type="molecule type" value="Genomic_DNA"/>
</dbReference>
<evidence type="ECO:0000256" key="1">
    <source>
        <dbReference type="SAM" id="MobiDB-lite"/>
    </source>
</evidence>
<dbReference type="Pfam" id="PF12720">
    <property type="entry name" value="DUF3807"/>
    <property type="match status" value="1"/>
</dbReference>
<gene>
    <name evidence="2" type="ORF">B0T10DRAFT_452895</name>
</gene>
<feature type="compositionally biased region" description="Basic and acidic residues" evidence="1">
    <location>
        <begin position="270"/>
        <end position="279"/>
    </location>
</feature>
<name>A0A9P8WL13_9HYPO</name>
<feature type="compositionally biased region" description="Polar residues" evidence="1">
    <location>
        <begin position="36"/>
        <end position="46"/>
    </location>
</feature>
<dbReference type="PANTHER" id="PTHR40642">
    <property type="entry name" value="YALI0F31295P"/>
    <property type="match status" value="1"/>
</dbReference>
<sequence length="352" mass="39699">MEPQPSSPSKLGDGTQNHEPESEEKQPIMDGERVVSDQQKQPSPNVRTPEPAGDHTPDPPGTPGALPSFDWEDFEARYEQALRDADEQEQEILKRADALSKYFRVWASAASTHDDERAVKRLQTRRRFVNLSEEKMAQKQQHYDEVVRAFESALALLRSNFEVAVSSQQTSSPIPDMTATSHVGTSTNYGVPDISKDDLFAFHQAHFSEDTITAFGSTFMNQPNEPHDDTTYETWEEEEDDLGYYADGVKRTLTDEQIEIFRHSELEALRKKKERESDAKASLSSDEAKDLSDGAPARTPRSGTTSNTPPTVGTKKKKKTKGAKRVRLEPKPDLRKRTWDIVEKGLDTLDYD</sequence>
<feature type="region of interest" description="Disordered" evidence="1">
    <location>
        <begin position="1"/>
        <end position="69"/>
    </location>
</feature>
<evidence type="ECO:0000313" key="3">
    <source>
        <dbReference type="Proteomes" id="UP000777438"/>
    </source>
</evidence>
<dbReference type="InterPro" id="IPR024526">
    <property type="entry name" value="DUF3807"/>
</dbReference>
<feature type="compositionally biased region" description="Basic and acidic residues" evidence="1">
    <location>
        <begin position="326"/>
        <end position="339"/>
    </location>
</feature>
<dbReference type="PANTHER" id="PTHR40642:SF1">
    <property type="entry name" value="YALI0F31295P"/>
    <property type="match status" value="1"/>
</dbReference>
<evidence type="ECO:0000313" key="2">
    <source>
        <dbReference type="EMBL" id="KAH6900381.1"/>
    </source>
</evidence>
<dbReference type="AlphaFoldDB" id="A0A9P8WL13"/>
<reference evidence="2 3" key="1">
    <citation type="journal article" date="2021" name="Nat. Commun.">
        <title>Genetic determinants of endophytism in the Arabidopsis root mycobiome.</title>
        <authorList>
            <person name="Mesny F."/>
            <person name="Miyauchi S."/>
            <person name="Thiergart T."/>
            <person name="Pickel B."/>
            <person name="Atanasova L."/>
            <person name="Karlsson M."/>
            <person name="Huettel B."/>
            <person name="Barry K.W."/>
            <person name="Haridas S."/>
            <person name="Chen C."/>
            <person name="Bauer D."/>
            <person name="Andreopoulos W."/>
            <person name="Pangilinan J."/>
            <person name="LaButti K."/>
            <person name="Riley R."/>
            <person name="Lipzen A."/>
            <person name="Clum A."/>
            <person name="Drula E."/>
            <person name="Henrissat B."/>
            <person name="Kohler A."/>
            <person name="Grigoriev I.V."/>
            <person name="Martin F.M."/>
            <person name="Hacquard S."/>
        </authorList>
    </citation>
    <scope>NUCLEOTIDE SEQUENCE [LARGE SCALE GENOMIC DNA]</scope>
    <source>
        <strain evidence="2 3">MPI-CAGE-CH-0241</strain>
    </source>
</reference>
<dbReference type="Proteomes" id="UP000777438">
    <property type="component" value="Unassembled WGS sequence"/>
</dbReference>
<comment type="caution">
    <text evidence="2">The sequence shown here is derived from an EMBL/GenBank/DDBJ whole genome shotgun (WGS) entry which is preliminary data.</text>
</comment>
<feature type="compositionally biased region" description="Basic residues" evidence="1">
    <location>
        <begin position="314"/>
        <end position="325"/>
    </location>
</feature>
<accession>A0A9P8WL13</accession>
<protein>
    <submittedName>
        <fullName evidence="2">Uncharacterized protein</fullName>
    </submittedName>
</protein>
<feature type="region of interest" description="Disordered" evidence="1">
    <location>
        <begin position="270"/>
        <end position="339"/>
    </location>
</feature>
<feature type="compositionally biased region" description="Basic and acidic residues" evidence="1">
    <location>
        <begin position="16"/>
        <end position="35"/>
    </location>
</feature>
<organism evidence="2 3">
    <name type="scientific">Thelonectria olida</name>
    <dbReference type="NCBI Taxonomy" id="1576542"/>
    <lineage>
        <taxon>Eukaryota</taxon>
        <taxon>Fungi</taxon>
        <taxon>Dikarya</taxon>
        <taxon>Ascomycota</taxon>
        <taxon>Pezizomycotina</taxon>
        <taxon>Sordariomycetes</taxon>
        <taxon>Hypocreomycetidae</taxon>
        <taxon>Hypocreales</taxon>
        <taxon>Nectriaceae</taxon>
        <taxon>Thelonectria</taxon>
    </lineage>
</organism>
<proteinExistence type="predicted"/>
<keyword evidence="3" id="KW-1185">Reference proteome</keyword>